<dbReference type="EMBL" id="JBBKAK010000001">
    <property type="protein sequence ID" value="MEJ8670657.1"/>
    <property type="molecule type" value="Genomic_DNA"/>
</dbReference>
<protein>
    <recommendedName>
        <fullName evidence="3">Transposase</fullName>
    </recommendedName>
</protein>
<evidence type="ECO:0000313" key="2">
    <source>
        <dbReference type="Proteomes" id="UP001376459"/>
    </source>
</evidence>
<organism evidence="1 2">
    <name type="scientific">Streptomyces machairae</name>
    <dbReference type="NCBI Taxonomy" id="3134109"/>
    <lineage>
        <taxon>Bacteria</taxon>
        <taxon>Bacillati</taxon>
        <taxon>Actinomycetota</taxon>
        <taxon>Actinomycetes</taxon>
        <taxon>Kitasatosporales</taxon>
        <taxon>Streptomycetaceae</taxon>
        <taxon>Streptomyces</taxon>
    </lineage>
</organism>
<reference evidence="1 2" key="1">
    <citation type="submission" date="2024-03" db="EMBL/GenBank/DDBJ databases">
        <title>Novel Streptomyces species of biotechnological and ecological value are a feature of Machair soil.</title>
        <authorList>
            <person name="Prole J.R."/>
            <person name="Goodfellow M."/>
            <person name="Allenby N."/>
            <person name="Ward A.C."/>
        </authorList>
    </citation>
    <scope>NUCLEOTIDE SEQUENCE [LARGE SCALE GENOMIC DNA]</scope>
    <source>
        <strain evidence="1 2">MS1.AVA.1</strain>
    </source>
</reference>
<evidence type="ECO:0000313" key="1">
    <source>
        <dbReference type="EMBL" id="MEJ8670657.1"/>
    </source>
</evidence>
<proteinExistence type="predicted"/>
<sequence length="56" mass="6283">MANEVRVYVVRGAPSNRKCPWGAWSAKDRPKIIGRKTQDPLAVATIRTDVQLMFSP</sequence>
<comment type="caution">
    <text evidence="1">The sequence shown here is derived from an EMBL/GenBank/DDBJ whole genome shotgun (WGS) entry which is preliminary data.</text>
</comment>
<keyword evidence="2" id="KW-1185">Reference proteome</keyword>
<name>A0ABU8UPW3_9ACTN</name>
<accession>A0ABU8UPW3</accession>
<evidence type="ECO:0008006" key="3">
    <source>
        <dbReference type="Google" id="ProtNLM"/>
    </source>
</evidence>
<gene>
    <name evidence="1" type="ORF">WKI71_26365</name>
</gene>
<dbReference type="Proteomes" id="UP001376459">
    <property type="component" value="Unassembled WGS sequence"/>
</dbReference>